<dbReference type="AlphaFoldDB" id="A0A317ES23"/>
<dbReference type="Proteomes" id="UP000245379">
    <property type="component" value="Unassembled WGS sequence"/>
</dbReference>
<dbReference type="OrthoDB" id="5319888at2"/>
<gene>
    <name evidence="2" type="ORF">DHW03_02145</name>
</gene>
<comment type="caution">
    <text evidence="2">The sequence shown here is derived from an EMBL/GenBank/DDBJ whole genome shotgun (WGS) entry which is preliminary data.</text>
</comment>
<evidence type="ECO:0000313" key="2">
    <source>
        <dbReference type="EMBL" id="PWS28669.1"/>
    </source>
</evidence>
<dbReference type="SUPFAM" id="SSF55729">
    <property type="entry name" value="Acyl-CoA N-acyltransferases (Nat)"/>
    <property type="match status" value="1"/>
</dbReference>
<reference evidence="2 3" key="1">
    <citation type="submission" date="2018-05" db="EMBL/GenBank/DDBJ databases">
        <title>Pedobacter paludis sp. nov., isolated from wetland soil.</title>
        <authorList>
            <person name="Zhang Y."/>
            <person name="Wang G."/>
        </authorList>
    </citation>
    <scope>NUCLEOTIDE SEQUENCE [LARGE SCALE GENOMIC DNA]</scope>
    <source>
        <strain evidence="2 3">KCTC22721</strain>
    </source>
</reference>
<feature type="domain" description="N-acetyltransferase" evidence="1">
    <location>
        <begin position="1"/>
        <end position="185"/>
    </location>
</feature>
<dbReference type="Pfam" id="PF00583">
    <property type="entry name" value="Acetyltransf_1"/>
    <property type="match status" value="1"/>
</dbReference>
<dbReference type="PANTHER" id="PTHR43617">
    <property type="entry name" value="L-AMINO ACID N-ACETYLTRANSFERASE"/>
    <property type="match status" value="1"/>
</dbReference>
<proteinExistence type="predicted"/>
<keyword evidence="3" id="KW-1185">Reference proteome</keyword>
<dbReference type="InterPro" id="IPR016181">
    <property type="entry name" value="Acyl_CoA_acyltransferase"/>
</dbReference>
<dbReference type="RefSeq" id="WP_109924099.1">
    <property type="nucleotide sequence ID" value="NZ_QGNZ01000001.1"/>
</dbReference>
<organism evidence="2 3">
    <name type="scientific">Pedobacter yonginense</name>
    <dbReference type="NCBI Taxonomy" id="651869"/>
    <lineage>
        <taxon>Bacteria</taxon>
        <taxon>Pseudomonadati</taxon>
        <taxon>Bacteroidota</taxon>
        <taxon>Sphingobacteriia</taxon>
        <taxon>Sphingobacteriales</taxon>
        <taxon>Sphingobacteriaceae</taxon>
        <taxon>Pedobacter</taxon>
    </lineage>
</organism>
<evidence type="ECO:0000259" key="1">
    <source>
        <dbReference type="PROSITE" id="PS51186"/>
    </source>
</evidence>
<dbReference type="Gene3D" id="3.40.630.30">
    <property type="match status" value="1"/>
</dbReference>
<dbReference type="EMBL" id="QGNZ01000001">
    <property type="protein sequence ID" value="PWS28669.1"/>
    <property type="molecule type" value="Genomic_DNA"/>
</dbReference>
<keyword evidence="2" id="KW-0808">Transferase</keyword>
<name>A0A317ES23_9SPHI</name>
<dbReference type="CDD" id="cd04301">
    <property type="entry name" value="NAT_SF"/>
    <property type="match status" value="1"/>
</dbReference>
<accession>A0A317ES23</accession>
<sequence length="185" mass="21268">MIRRAEPKDYKTVVPLIIQAMGELANKFSNTSNSVQTIALFEYFFKQKDNQYSFENTLVYEENGKVLGSLNAYDGAKLLKLRQNFFDYLFIHNGVENLTPEAETESGEFYLDTISVHHKAQGKGIGKQLIDAGIDWAIQLGHKKVGLLVETNNNRALKLYQDKNFEIQHTKKFFGGLYYHMVYNL</sequence>
<protein>
    <submittedName>
        <fullName evidence="2">GNAT family N-acetyltransferase</fullName>
    </submittedName>
</protein>
<evidence type="ECO:0000313" key="3">
    <source>
        <dbReference type="Proteomes" id="UP000245379"/>
    </source>
</evidence>
<dbReference type="PROSITE" id="PS51186">
    <property type="entry name" value="GNAT"/>
    <property type="match status" value="1"/>
</dbReference>
<dbReference type="InterPro" id="IPR050276">
    <property type="entry name" value="MshD_Acetyltransferase"/>
</dbReference>
<dbReference type="InterPro" id="IPR000182">
    <property type="entry name" value="GNAT_dom"/>
</dbReference>
<dbReference type="GO" id="GO:0016747">
    <property type="term" value="F:acyltransferase activity, transferring groups other than amino-acyl groups"/>
    <property type="evidence" value="ECO:0007669"/>
    <property type="project" value="InterPro"/>
</dbReference>